<name>A0A5J5DGU1_9PERO</name>
<keyword evidence="3" id="KW-1185">Reference proteome</keyword>
<feature type="region of interest" description="Disordered" evidence="1">
    <location>
        <begin position="506"/>
        <end position="551"/>
    </location>
</feature>
<feature type="compositionally biased region" description="Basic and acidic residues" evidence="1">
    <location>
        <begin position="85"/>
        <end position="105"/>
    </location>
</feature>
<evidence type="ECO:0000313" key="3">
    <source>
        <dbReference type="Proteomes" id="UP000327493"/>
    </source>
</evidence>
<accession>A0A5J5DGU1</accession>
<organism evidence="2 3">
    <name type="scientific">Etheostoma spectabile</name>
    <name type="common">orangethroat darter</name>
    <dbReference type="NCBI Taxonomy" id="54343"/>
    <lineage>
        <taxon>Eukaryota</taxon>
        <taxon>Metazoa</taxon>
        <taxon>Chordata</taxon>
        <taxon>Craniata</taxon>
        <taxon>Vertebrata</taxon>
        <taxon>Euteleostomi</taxon>
        <taxon>Actinopterygii</taxon>
        <taxon>Neopterygii</taxon>
        <taxon>Teleostei</taxon>
        <taxon>Neoteleostei</taxon>
        <taxon>Acanthomorphata</taxon>
        <taxon>Eupercaria</taxon>
        <taxon>Perciformes</taxon>
        <taxon>Percoidei</taxon>
        <taxon>Percidae</taxon>
        <taxon>Etheostomatinae</taxon>
        <taxon>Etheostoma</taxon>
    </lineage>
</organism>
<reference evidence="2 3" key="1">
    <citation type="submission" date="2019-08" db="EMBL/GenBank/DDBJ databases">
        <title>A chromosome-level genome assembly, high-density linkage maps, and genome scans reveal the genomic architecture of hybrid incompatibilities underlying speciation via character displacement in darters (Percidae: Etheostominae).</title>
        <authorList>
            <person name="Moran R.L."/>
            <person name="Catchen J.M."/>
            <person name="Fuller R.C."/>
        </authorList>
    </citation>
    <scope>NUCLEOTIDE SEQUENCE [LARGE SCALE GENOMIC DNA]</scope>
    <source>
        <strain evidence="2">EspeVRDwgs_2016</strain>
        <tissue evidence="2">Muscle</tissue>
    </source>
</reference>
<sequence length="551" mass="59374">MNIKSQSKPSVRTSSSHALGGRAESSWGELTLYSRGRMRLADRRPPKSSSLTGGTKISHIIRVGEALQQQTEDIADGSYGGLGQRETDGARTERGARPEEQKEQTETTQVVGQHKLLVRTGFSGIVVLFDKALTSKSQSKSWKAVELGMMEVSWPLSTVPTREKPLMRSISLLAKGLLFTTHTKALTAAYSPSTSDAMATRPKMAAAPPTYCRLVATGLATKTRTPEGVKERGKVPAAAEMLSLLFFAVCFLRVAVGRGLAGRAKQSSGMSNLFGNSLAVQFVVDFPDLGHRESSDRKRIETEGHLLLWYQRHWRGRRGQSGPLTGQVDGLEASHVVGSQFVDGSDASGRQDFLQEVAGPQAPHQTGELALCRRRPHIPVHSAQHRRTSAGNEAAVISSAERKLGAVVCHAVSLLCSLVSGESKVTKPQATSQYADCRFEYIADELAIDVQSGHAVLQHAFAHDQHQVVPLALGDQLATAETSTAGQDLIEGGFFTRLIRCLMGGGRGKQGAVSMSQRERGRCKTMTSSSSSLVETVSERSLADSTTARQT</sequence>
<proteinExistence type="predicted"/>
<comment type="caution">
    <text evidence="2">The sequence shown here is derived from an EMBL/GenBank/DDBJ whole genome shotgun (WGS) entry which is preliminary data.</text>
</comment>
<dbReference type="EMBL" id="VOFY01000005">
    <property type="protein sequence ID" value="KAA8592469.1"/>
    <property type="molecule type" value="Genomic_DNA"/>
</dbReference>
<feature type="compositionally biased region" description="Low complexity" evidence="1">
    <location>
        <begin position="527"/>
        <end position="536"/>
    </location>
</feature>
<protein>
    <submittedName>
        <fullName evidence="2">Uncharacterized protein</fullName>
    </submittedName>
</protein>
<dbReference type="Proteomes" id="UP000327493">
    <property type="component" value="Chromosome 5"/>
</dbReference>
<evidence type="ECO:0000256" key="1">
    <source>
        <dbReference type="SAM" id="MobiDB-lite"/>
    </source>
</evidence>
<feature type="region of interest" description="Disordered" evidence="1">
    <location>
        <begin position="1"/>
        <end position="55"/>
    </location>
</feature>
<feature type="compositionally biased region" description="Polar residues" evidence="1">
    <location>
        <begin position="1"/>
        <end position="17"/>
    </location>
</feature>
<feature type="region of interest" description="Disordered" evidence="1">
    <location>
        <begin position="73"/>
        <end position="108"/>
    </location>
</feature>
<dbReference type="AlphaFoldDB" id="A0A5J5DGU1"/>
<gene>
    <name evidence="2" type="ORF">FQN60_017924</name>
</gene>
<evidence type="ECO:0000313" key="2">
    <source>
        <dbReference type="EMBL" id="KAA8592469.1"/>
    </source>
</evidence>